<evidence type="ECO:0008006" key="3">
    <source>
        <dbReference type="Google" id="ProtNLM"/>
    </source>
</evidence>
<dbReference type="RefSeq" id="WP_093881828.1">
    <property type="nucleotide sequence ID" value="NZ_FOBS01000001.1"/>
</dbReference>
<evidence type="ECO:0000313" key="1">
    <source>
        <dbReference type="EMBL" id="SEL94828.1"/>
    </source>
</evidence>
<accession>A0A1H7UDW2</accession>
<dbReference type="STRING" id="43775.SAMN04489760_101114"/>
<gene>
    <name evidence="1" type="ORF">SAMN04489760_101114</name>
</gene>
<proteinExistence type="predicted"/>
<sequence length="285" mass="33800">MSSRNQRRDFLGRLASYALKSLHSNDAFRIPYQGKSVFVKVYGPKKPRFLYEIRTLLNRIGMCQPIEYLSPRKRKDCEEAYLKSWSEKGFCVPQVLASPFPEYEEIPHLCTTFVEGVTLRSILRKGYASSREILRGFFEDLSSRHTLAFRTKDIFLFHIDANTQNILVAEKAFYHVDFEMGRPWEQPMECACREISKLLVSMGEDLNPDERKPLYRLFKSIYRDRDVLEYLDRSVTRRPFQKLHRWRNEKKKAKNPQRVTLYDLVDALQHIEGELPFPPHEKQNR</sequence>
<dbReference type="InterPro" id="IPR011009">
    <property type="entry name" value="Kinase-like_dom_sf"/>
</dbReference>
<protein>
    <recommendedName>
        <fullName evidence="3">Aminoglycoside phosphotransferase domain-containing protein</fullName>
    </recommendedName>
</protein>
<keyword evidence="2" id="KW-1185">Reference proteome</keyword>
<dbReference type="AlphaFoldDB" id="A0A1H7UDW2"/>
<evidence type="ECO:0000313" key="2">
    <source>
        <dbReference type="Proteomes" id="UP000198744"/>
    </source>
</evidence>
<organism evidence="1 2">
    <name type="scientific">Syntrophus gentianae</name>
    <dbReference type="NCBI Taxonomy" id="43775"/>
    <lineage>
        <taxon>Bacteria</taxon>
        <taxon>Pseudomonadati</taxon>
        <taxon>Thermodesulfobacteriota</taxon>
        <taxon>Syntrophia</taxon>
        <taxon>Syntrophales</taxon>
        <taxon>Syntrophaceae</taxon>
        <taxon>Syntrophus</taxon>
    </lineage>
</organism>
<name>A0A1H7UDW2_9BACT</name>
<dbReference type="EMBL" id="FOBS01000001">
    <property type="protein sequence ID" value="SEL94828.1"/>
    <property type="molecule type" value="Genomic_DNA"/>
</dbReference>
<dbReference type="SUPFAM" id="SSF56112">
    <property type="entry name" value="Protein kinase-like (PK-like)"/>
    <property type="match status" value="1"/>
</dbReference>
<dbReference type="Proteomes" id="UP000198744">
    <property type="component" value="Unassembled WGS sequence"/>
</dbReference>
<reference evidence="1 2" key="1">
    <citation type="submission" date="2016-10" db="EMBL/GenBank/DDBJ databases">
        <authorList>
            <person name="de Groot N.N."/>
        </authorList>
    </citation>
    <scope>NUCLEOTIDE SEQUENCE [LARGE SCALE GENOMIC DNA]</scope>
    <source>
        <strain evidence="1 2">DSM 8423</strain>
    </source>
</reference>